<evidence type="ECO:0000313" key="2">
    <source>
        <dbReference type="EMBL" id="KAF2251464.1"/>
    </source>
</evidence>
<dbReference type="Proteomes" id="UP000800094">
    <property type="component" value="Unassembled WGS sequence"/>
</dbReference>
<gene>
    <name evidence="2" type="ORF">BU26DRAFT_549929</name>
</gene>
<protein>
    <recommendedName>
        <fullName evidence="1">Azaphilone pigments biosynthesis cluster protein L N-terminal domain-containing protein</fullName>
    </recommendedName>
</protein>
<dbReference type="Pfam" id="PF17111">
    <property type="entry name" value="PigL_N"/>
    <property type="match status" value="1"/>
</dbReference>
<accession>A0A6A6ILJ1</accession>
<sequence length="286" mass="31679">MPEPVGLIAGTICIATFAYKSTKSLVEFIDSLKDAPKLISDVKGDVKATQNIIQSIESMLQNRDADNISGDLHACLVSSQLPLKDCQSVSEDFEAKLRDWFNDSKWDRLKANFKETKIAKFRTRLKDTRDTLDLALNVCLIKFDGVRADQAKKFEADMDERMRTISGKLQGLEIGRQEILDAAEYLSEQNHQLSFQQGELARRLLSHERVLGVAQKLYTAGLSETARKTGSTVKLAKAVDEAKQVVMMVGEGFSGDVEIGEMLTQGKAKSVGVTDNPEFALKFLLG</sequence>
<evidence type="ECO:0000313" key="3">
    <source>
        <dbReference type="Proteomes" id="UP000800094"/>
    </source>
</evidence>
<dbReference type="PANTHER" id="PTHR36167">
    <property type="entry name" value="C2H2 FINGER DOMAIN TRANSCRIPTION FACTOR (EUROFUNG)-RELATED"/>
    <property type="match status" value="1"/>
</dbReference>
<organism evidence="2 3">
    <name type="scientific">Trematosphaeria pertusa</name>
    <dbReference type="NCBI Taxonomy" id="390896"/>
    <lineage>
        <taxon>Eukaryota</taxon>
        <taxon>Fungi</taxon>
        <taxon>Dikarya</taxon>
        <taxon>Ascomycota</taxon>
        <taxon>Pezizomycotina</taxon>
        <taxon>Dothideomycetes</taxon>
        <taxon>Pleosporomycetidae</taxon>
        <taxon>Pleosporales</taxon>
        <taxon>Massarineae</taxon>
        <taxon>Trematosphaeriaceae</taxon>
        <taxon>Trematosphaeria</taxon>
    </lineage>
</organism>
<evidence type="ECO:0000259" key="1">
    <source>
        <dbReference type="Pfam" id="PF17111"/>
    </source>
</evidence>
<keyword evidence="3" id="KW-1185">Reference proteome</keyword>
<proteinExistence type="predicted"/>
<dbReference type="GeneID" id="54585351"/>
<dbReference type="OrthoDB" id="432483at2759"/>
<dbReference type="PANTHER" id="PTHR36167:SF3">
    <property type="entry name" value="C2H2 FINGER DOMAIN TRANSCRIPTION FACTOR (EUROFUNG)-RELATED"/>
    <property type="match status" value="1"/>
</dbReference>
<dbReference type="InterPro" id="IPR031348">
    <property type="entry name" value="PigL_N"/>
</dbReference>
<dbReference type="AlphaFoldDB" id="A0A6A6ILJ1"/>
<feature type="domain" description="Azaphilone pigments biosynthesis cluster protein L N-terminal" evidence="1">
    <location>
        <begin position="3"/>
        <end position="173"/>
    </location>
</feature>
<dbReference type="GO" id="GO:0006355">
    <property type="term" value="P:regulation of DNA-templated transcription"/>
    <property type="evidence" value="ECO:0007669"/>
    <property type="project" value="InterPro"/>
</dbReference>
<dbReference type="EMBL" id="ML987193">
    <property type="protein sequence ID" value="KAF2251464.1"/>
    <property type="molecule type" value="Genomic_DNA"/>
</dbReference>
<dbReference type="InterPro" id="IPR039327">
    <property type="entry name" value="CON7-like"/>
</dbReference>
<reference evidence="2" key="1">
    <citation type="journal article" date="2020" name="Stud. Mycol.">
        <title>101 Dothideomycetes genomes: a test case for predicting lifestyles and emergence of pathogens.</title>
        <authorList>
            <person name="Haridas S."/>
            <person name="Albert R."/>
            <person name="Binder M."/>
            <person name="Bloem J."/>
            <person name="Labutti K."/>
            <person name="Salamov A."/>
            <person name="Andreopoulos B."/>
            <person name="Baker S."/>
            <person name="Barry K."/>
            <person name="Bills G."/>
            <person name="Bluhm B."/>
            <person name="Cannon C."/>
            <person name="Castanera R."/>
            <person name="Culley D."/>
            <person name="Daum C."/>
            <person name="Ezra D."/>
            <person name="Gonzalez J."/>
            <person name="Henrissat B."/>
            <person name="Kuo A."/>
            <person name="Liang C."/>
            <person name="Lipzen A."/>
            <person name="Lutzoni F."/>
            <person name="Magnuson J."/>
            <person name="Mondo S."/>
            <person name="Nolan M."/>
            <person name="Ohm R."/>
            <person name="Pangilinan J."/>
            <person name="Park H.-J."/>
            <person name="Ramirez L."/>
            <person name="Alfaro M."/>
            <person name="Sun H."/>
            <person name="Tritt A."/>
            <person name="Yoshinaga Y."/>
            <person name="Zwiers L.-H."/>
            <person name="Turgeon B."/>
            <person name="Goodwin S."/>
            <person name="Spatafora J."/>
            <person name="Crous P."/>
            <person name="Grigoriev I."/>
        </authorList>
    </citation>
    <scope>NUCLEOTIDE SEQUENCE</scope>
    <source>
        <strain evidence="2">CBS 122368</strain>
    </source>
</reference>
<name>A0A6A6ILJ1_9PLEO</name>
<dbReference type="RefSeq" id="XP_033686468.1">
    <property type="nucleotide sequence ID" value="XM_033832021.1"/>
</dbReference>